<dbReference type="Gene3D" id="1.10.357.10">
    <property type="entry name" value="Tetracycline Repressor, domain 2"/>
    <property type="match status" value="1"/>
</dbReference>
<dbReference type="OrthoDB" id="3687980at2"/>
<evidence type="ECO:0000256" key="1">
    <source>
        <dbReference type="ARBA" id="ARBA00023125"/>
    </source>
</evidence>
<dbReference type="AlphaFoldDB" id="A0A1H6CKL9"/>
<reference evidence="5" key="1">
    <citation type="submission" date="2016-10" db="EMBL/GenBank/DDBJ databases">
        <authorList>
            <person name="Varghese N."/>
            <person name="Submissions S."/>
        </authorList>
    </citation>
    <scope>NUCLEOTIDE SEQUENCE [LARGE SCALE GENOMIC DNA]</scope>
    <source>
        <strain evidence="5">DSM 43163</strain>
    </source>
</reference>
<evidence type="ECO:0000313" key="4">
    <source>
        <dbReference type="EMBL" id="SEG73544.1"/>
    </source>
</evidence>
<feature type="domain" description="HTH tetR-type" evidence="3">
    <location>
        <begin position="1"/>
        <end position="54"/>
    </location>
</feature>
<organism evidence="4 5">
    <name type="scientific">Thermomonospora echinospora</name>
    <dbReference type="NCBI Taxonomy" id="1992"/>
    <lineage>
        <taxon>Bacteria</taxon>
        <taxon>Bacillati</taxon>
        <taxon>Actinomycetota</taxon>
        <taxon>Actinomycetes</taxon>
        <taxon>Streptosporangiales</taxon>
        <taxon>Thermomonosporaceae</taxon>
        <taxon>Thermomonospora</taxon>
    </lineage>
</organism>
<dbReference type="InterPro" id="IPR050109">
    <property type="entry name" value="HTH-type_TetR-like_transc_reg"/>
</dbReference>
<dbReference type="Pfam" id="PF00440">
    <property type="entry name" value="TetR_N"/>
    <property type="match status" value="1"/>
</dbReference>
<dbReference type="EMBL" id="FNVO01000010">
    <property type="protein sequence ID" value="SEG73544.1"/>
    <property type="molecule type" value="Genomic_DNA"/>
</dbReference>
<dbReference type="SUPFAM" id="SSF48498">
    <property type="entry name" value="Tetracyclin repressor-like, C-terminal domain"/>
    <property type="match status" value="1"/>
</dbReference>
<dbReference type="PANTHER" id="PTHR30055:SF187">
    <property type="entry name" value="TRANSCRIPTIONAL REGULATORY PROTEIN"/>
    <property type="match status" value="1"/>
</dbReference>
<dbReference type="GO" id="GO:0000976">
    <property type="term" value="F:transcription cis-regulatory region binding"/>
    <property type="evidence" value="ECO:0007669"/>
    <property type="project" value="TreeGrafter"/>
</dbReference>
<evidence type="ECO:0000256" key="2">
    <source>
        <dbReference type="PROSITE-ProRule" id="PRU00335"/>
    </source>
</evidence>
<dbReference type="Proteomes" id="UP000236723">
    <property type="component" value="Unassembled WGS sequence"/>
</dbReference>
<accession>A0A1H6CKL9</accession>
<dbReference type="SUPFAM" id="SSF46689">
    <property type="entry name" value="Homeodomain-like"/>
    <property type="match status" value="1"/>
</dbReference>
<feature type="DNA-binding region" description="H-T-H motif" evidence="2">
    <location>
        <begin position="17"/>
        <end position="36"/>
    </location>
</feature>
<dbReference type="PROSITE" id="PS50977">
    <property type="entry name" value="HTH_TETR_2"/>
    <property type="match status" value="1"/>
</dbReference>
<dbReference type="GO" id="GO:0003700">
    <property type="term" value="F:DNA-binding transcription factor activity"/>
    <property type="evidence" value="ECO:0007669"/>
    <property type="project" value="TreeGrafter"/>
</dbReference>
<protein>
    <submittedName>
        <fullName evidence="4">DNA-binding transcriptional regulator, AcrR family</fullName>
    </submittedName>
</protein>
<dbReference type="InterPro" id="IPR001647">
    <property type="entry name" value="HTH_TetR"/>
</dbReference>
<proteinExistence type="predicted"/>
<keyword evidence="5" id="KW-1185">Reference proteome</keyword>
<keyword evidence="1 2" id="KW-0238">DNA-binding</keyword>
<evidence type="ECO:0000259" key="3">
    <source>
        <dbReference type="PROSITE" id="PS50977"/>
    </source>
</evidence>
<gene>
    <name evidence="4" type="ORF">SAMN04489712_110123</name>
</gene>
<dbReference type="InterPro" id="IPR009057">
    <property type="entry name" value="Homeodomain-like_sf"/>
</dbReference>
<dbReference type="PANTHER" id="PTHR30055">
    <property type="entry name" value="HTH-TYPE TRANSCRIPTIONAL REGULATOR RUTR"/>
    <property type="match status" value="1"/>
</dbReference>
<dbReference type="InterPro" id="IPR036271">
    <property type="entry name" value="Tet_transcr_reg_TetR-rel_C_sf"/>
</dbReference>
<evidence type="ECO:0000313" key="5">
    <source>
        <dbReference type="Proteomes" id="UP000236723"/>
    </source>
</evidence>
<name>A0A1H6CKL9_9ACTN</name>
<sequence>MRAALGCFSRDGVAGTPLGRLLSESGVSAGSFYHHFAGKEQVAAALYVETLRLFQEGFLRELRRHADPREAIAACVAFHIGWCAENPDRARFLFTERPPGRDEEGGRDLAAQNRTFFADVLAWWRPHEYHGVLRHIDVTTGCVLWLGPSQELCRMWLTGQVPQPAPDQIALLGEAAWQCLRRPDAS</sequence>